<keyword evidence="1" id="KW-1133">Transmembrane helix</keyword>
<evidence type="ECO:0000256" key="1">
    <source>
        <dbReference type="SAM" id="Phobius"/>
    </source>
</evidence>
<feature type="transmembrane region" description="Helical" evidence="1">
    <location>
        <begin position="56"/>
        <end position="80"/>
    </location>
</feature>
<evidence type="ECO:0000256" key="2">
    <source>
        <dbReference type="SAM" id="SignalP"/>
    </source>
</evidence>
<reference evidence="3 4" key="1">
    <citation type="submission" date="2016-10" db="EMBL/GenBank/DDBJ databases">
        <authorList>
            <person name="Varghese N."/>
            <person name="Submissions S."/>
        </authorList>
    </citation>
    <scope>NUCLEOTIDE SEQUENCE [LARGE SCALE GENOMIC DNA]</scope>
    <source>
        <strain evidence="3 4">DSM 17997</strain>
    </source>
</reference>
<comment type="caution">
    <text evidence="3">The sequence shown here is derived from an EMBL/GenBank/DDBJ whole genome shotgun (WGS) entry which is preliminary data.</text>
</comment>
<dbReference type="Proteomes" id="UP000199663">
    <property type="component" value="Unassembled WGS sequence"/>
</dbReference>
<dbReference type="RefSeq" id="WP_019597002.1">
    <property type="nucleotide sequence ID" value="NZ_FNQC01000003.1"/>
</dbReference>
<keyword evidence="1" id="KW-0812">Transmembrane</keyword>
<feature type="signal peptide" evidence="2">
    <location>
        <begin position="1"/>
        <end position="29"/>
    </location>
</feature>
<proteinExistence type="predicted"/>
<gene>
    <name evidence="3" type="ORF">SAMN05444412_10371</name>
</gene>
<keyword evidence="1" id="KW-0472">Membrane</keyword>
<name>A0A1H3N2P4_9BACT</name>
<accession>A0A1H3N2P4</accession>
<keyword evidence="4" id="KW-1185">Reference proteome</keyword>
<sequence length="112" mass="12083">MKKFKKHTKLIAYLSLICFLFLVSTPHNTAFGAYEYSTTQSDFYSNDIEQAGEPAAVAVALAVGAAFVVASGVAFVVGVFDGISGRGEIISQELHPIENLIYNPIDFSGFDI</sequence>
<evidence type="ECO:0000313" key="4">
    <source>
        <dbReference type="Proteomes" id="UP000199663"/>
    </source>
</evidence>
<dbReference type="EMBL" id="FNQC01000003">
    <property type="protein sequence ID" value="SDY83211.1"/>
    <property type="molecule type" value="Genomic_DNA"/>
</dbReference>
<organism evidence="3 4">
    <name type="scientific">Rhodonellum ikkaensis</name>
    <dbReference type="NCBI Taxonomy" id="336829"/>
    <lineage>
        <taxon>Bacteria</taxon>
        <taxon>Pseudomonadati</taxon>
        <taxon>Bacteroidota</taxon>
        <taxon>Cytophagia</taxon>
        <taxon>Cytophagales</taxon>
        <taxon>Cytophagaceae</taxon>
        <taxon>Rhodonellum</taxon>
    </lineage>
</organism>
<evidence type="ECO:0000313" key="3">
    <source>
        <dbReference type="EMBL" id="SDY83211.1"/>
    </source>
</evidence>
<keyword evidence="2" id="KW-0732">Signal</keyword>
<protein>
    <submittedName>
        <fullName evidence="3">Uncharacterized protein</fullName>
    </submittedName>
</protein>
<feature type="chain" id="PRO_5046017703" evidence="2">
    <location>
        <begin position="30"/>
        <end position="112"/>
    </location>
</feature>